<keyword evidence="3" id="KW-0677">Repeat</keyword>
<dbReference type="SMART" id="SM00355">
    <property type="entry name" value="ZnF_C2H2"/>
    <property type="match status" value="2"/>
</dbReference>
<keyword evidence="11" id="KW-1185">Reference proteome</keyword>
<dbReference type="InterPro" id="IPR036236">
    <property type="entry name" value="Znf_C2H2_sf"/>
</dbReference>
<evidence type="ECO:0000256" key="2">
    <source>
        <dbReference type="ARBA" id="ARBA00022723"/>
    </source>
</evidence>
<feature type="region of interest" description="Disordered" evidence="8">
    <location>
        <begin position="196"/>
        <end position="253"/>
    </location>
</feature>
<dbReference type="Gene3D" id="3.30.160.60">
    <property type="entry name" value="Classic Zinc Finger"/>
    <property type="match status" value="2"/>
</dbReference>
<feature type="compositionally biased region" description="Polar residues" evidence="8">
    <location>
        <begin position="204"/>
        <end position="219"/>
    </location>
</feature>
<feature type="compositionally biased region" description="Low complexity" evidence="8">
    <location>
        <begin position="241"/>
        <end position="253"/>
    </location>
</feature>
<dbReference type="Proteomes" id="UP000636479">
    <property type="component" value="Unassembled WGS sequence"/>
</dbReference>
<sequence length="335" mass="37118">MHAESVERLPATSRAMNRPIQEDGLILVPLTHAGAACPAVPMYDVTCETFMVTYPRLVIRIPPLSRFNAKVTLPIPPLHPSQCESVFPNDINPSREEVAPPVANTADTLKLREDLLTTPLSPLSSRSPSPPPSPTPKLPETTDSPLHQCSLCSKTFLRASALERHRRIHTGERPFVCEHCKYAFQQRYHLKRHLKTVHRRPPRVSNTRSTLTTLIPSETSVERGASPATIYSSPSPPPASNSPINDDPLDLPLPVAQLEVPPTPAASDPSMLPPELEVLSKSVVLDPPPPALSRKRQPIFMRRPETVLLPPRYCDLLQRKMAFHLAAMFPDRPPS</sequence>
<dbReference type="GO" id="GO:0000981">
    <property type="term" value="F:DNA-binding transcription factor activity, RNA polymerase II-specific"/>
    <property type="evidence" value="ECO:0007669"/>
    <property type="project" value="TreeGrafter"/>
</dbReference>
<dbReference type="FunFam" id="3.30.160.60:FF:000202">
    <property type="entry name" value="Zinc finger protein 574"/>
    <property type="match status" value="1"/>
</dbReference>
<evidence type="ECO:0000256" key="6">
    <source>
        <dbReference type="ARBA" id="ARBA00023242"/>
    </source>
</evidence>
<evidence type="ECO:0000313" key="11">
    <source>
        <dbReference type="Proteomes" id="UP000636479"/>
    </source>
</evidence>
<dbReference type="EMBL" id="JACAZF010000005">
    <property type="protein sequence ID" value="KAF7304012.1"/>
    <property type="molecule type" value="Genomic_DNA"/>
</dbReference>
<comment type="subcellular location">
    <subcellularLocation>
        <location evidence="1">Nucleus</location>
    </subcellularLocation>
</comment>
<dbReference type="GO" id="GO:0032502">
    <property type="term" value="P:developmental process"/>
    <property type="evidence" value="ECO:0007669"/>
    <property type="project" value="UniProtKB-ARBA"/>
</dbReference>
<feature type="region of interest" description="Disordered" evidence="8">
    <location>
        <begin position="119"/>
        <end position="145"/>
    </location>
</feature>
<keyword evidence="4 7" id="KW-0863">Zinc-finger</keyword>
<dbReference type="Pfam" id="PF00096">
    <property type="entry name" value="zf-C2H2"/>
    <property type="match status" value="2"/>
</dbReference>
<evidence type="ECO:0000256" key="1">
    <source>
        <dbReference type="ARBA" id="ARBA00004123"/>
    </source>
</evidence>
<dbReference type="PANTHER" id="PTHR24388:SF53">
    <property type="entry name" value="CHORION TRANSCRIPTION FACTOR CF2-RELATED"/>
    <property type="match status" value="1"/>
</dbReference>
<evidence type="ECO:0000256" key="8">
    <source>
        <dbReference type="SAM" id="MobiDB-lite"/>
    </source>
</evidence>
<keyword evidence="2" id="KW-0479">Metal-binding</keyword>
<keyword evidence="5" id="KW-0862">Zinc</keyword>
<dbReference type="PROSITE" id="PS50157">
    <property type="entry name" value="ZINC_FINGER_C2H2_2"/>
    <property type="match status" value="2"/>
</dbReference>
<dbReference type="GO" id="GO:0005634">
    <property type="term" value="C:nucleus"/>
    <property type="evidence" value="ECO:0007669"/>
    <property type="project" value="UniProtKB-SubCell"/>
</dbReference>
<dbReference type="GO" id="GO:0008270">
    <property type="term" value="F:zinc ion binding"/>
    <property type="evidence" value="ECO:0007669"/>
    <property type="project" value="UniProtKB-KW"/>
</dbReference>
<comment type="caution">
    <text evidence="10">The sequence shown here is derived from an EMBL/GenBank/DDBJ whole genome shotgun (WGS) entry which is preliminary data.</text>
</comment>
<dbReference type="OrthoDB" id="654211at2759"/>
<organism evidence="10 11">
    <name type="scientific">Mycena indigotica</name>
    <dbReference type="NCBI Taxonomy" id="2126181"/>
    <lineage>
        <taxon>Eukaryota</taxon>
        <taxon>Fungi</taxon>
        <taxon>Dikarya</taxon>
        <taxon>Basidiomycota</taxon>
        <taxon>Agaricomycotina</taxon>
        <taxon>Agaricomycetes</taxon>
        <taxon>Agaricomycetidae</taxon>
        <taxon>Agaricales</taxon>
        <taxon>Marasmiineae</taxon>
        <taxon>Mycenaceae</taxon>
        <taxon>Mycena</taxon>
    </lineage>
</organism>
<evidence type="ECO:0000256" key="7">
    <source>
        <dbReference type="PROSITE-ProRule" id="PRU00042"/>
    </source>
</evidence>
<proteinExistence type="predicted"/>
<dbReference type="SUPFAM" id="SSF57667">
    <property type="entry name" value="beta-beta-alpha zinc fingers"/>
    <property type="match status" value="1"/>
</dbReference>
<dbReference type="FunFam" id="3.30.160.60:FF:000744">
    <property type="entry name" value="zinc finger E-box-binding homeobox 1"/>
    <property type="match status" value="1"/>
</dbReference>
<dbReference type="InterPro" id="IPR013087">
    <property type="entry name" value="Znf_C2H2_type"/>
</dbReference>
<dbReference type="AlphaFoldDB" id="A0A8H6SSD3"/>
<evidence type="ECO:0000256" key="4">
    <source>
        <dbReference type="ARBA" id="ARBA00022771"/>
    </source>
</evidence>
<dbReference type="PANTHER" id="PTHR24388">
    <property type="entry name" value="ZINC FINGER PROTEIN"/>
    <property type="match status" value="1"/>
</dbReference>
<dbReference type="GeneID" id="59345579"/>
<evidence type="ECO:0000256" key="5">
    <source>
        <dbReference type="ARBA" id="ARBA00022833"/>
    </source>
</evidence>
<dbReference type="RefSeq" id="XP_037220984.1">
    <property type="nucleotide sequence ID" value="XM_037363063.1"/>
</dbReference>
<reference evidence="10" key="1">
    <citation type="submission" date="2020-05" db="EMBL/GenBank/DDBJ databases">
        <title>Mycena genomes resolve the evolution of fungal bioluminescence.</title>
        <authorList>
            <person name="Tsai I.J."/>
        </authorList>
    </citation>
    <scope>NUCLEOTIDE SEQUENCE</scope>
    <source>
        <strain evidence="10">171206Taipei</strain>
    </source>
</reference>
<dbReference type="InterPro" id="IPR050527">
    <property type="entry name" value="Snail/Krueppel_Znf"/>
</dbReference>
<gene>
    <name evidence="10" type="ORF">MIND_00632400</name>
</gene>
<accession>A0A8H6SSD3</accession>
<keyword evidence="6" id="KW-0539">Nucleus</keyword>
<name>A0A8H6SSD3_9AGAR</name>
<protein>
    <submittedName>
        <fullName evidence="10">Zinc finger protein 501-like protein</fullName>
    </submittedName>
</protein>
<evidence type="ECO:0000259" key="9">
    <source>
        <dbReference type="PROSITE" id="PS50157"/>
    </source>
</evidence>
<dbReference type="GO" id="GO:0000978">
    <property type="term" value="F:RNA polymerase II cis-regulatory region sequence-specific DNA binding"/>
    <property type="evidence" value="ECO:0007669"/>
    <property type="project" value="TreeGrafter"/>
</dbReference>
<evidence type="ECO:0000256" key="3">
    <source>
        <dbReference type="ARBA" id="ARBA00022737"/>
    </source>
</evidence>
<feature type="domain" description="C2H2-type" evidence="9">
    <location>
        <begin position="147"/>
        <end position="174"/>
    </location>
</feature>
<evidence type="ECO:0000313" key="10">
    <source>
        <dbReference type="EMBL" id="KAF7304012.1"/>
    </source>
</evidence>
<feature type="compositionally biased region" description="Pro residues" evidence="8">
    <location>
        <begin position="128"/>
        <end position="137"/>
    </location>
</feature>
<feature type="domain" description="C2H2-type" evidence="9">
    <location>
        <begin position="175"/>
        <end position="203"/>
    </location>
</feature>
<dbReference type="PROSITE" id="PS00028">
    <property type="entry name" value="ZINC_FINGER_C2H2_1"/>
    <property type="match status" value="2"/>
</dbReference>